<accession>I2B445</accession>
<proteinExistence type="predicted"/>
<evidence type="ECO:0000313" key="1">
    <source>
        <dbReference type="EMBL" id="AFJ45299.1"/>
    </source>
</evidence>
<evidence type="ECO:0000313" key="2">
    <source>
        <dbReference type="Proteomes" id="UP000001955"/>
    </source>
</evidence>
<organism evidence="1 2">
    <name type="scientific">Shimwellia blattae (strain ATCC 29907 / DSM 4481 / JCM 1650 / NBRC 105725 / CDC 9005-74)</name>
    <name type="common">Escherichia blattae</name>
    <dbReference type="NCBI Taxonomy" id="630626"/>
    <lineage>
        <taxon>Bacteria</taxon>
        <taxon>Pseudomonadati</taxon>
        <taxon>Pseudomonadota</taxon>
        <taxon>Gammaproteobacteria</taxon>
        <taxon>Enterobacterales</taxon>
        <taxon>Enterobacteriaceae</taxon>
        <taxon>Shimwellia</taxon>
    </lineage>
</organism>
<reference evidence="1 2" key="1">
    <citation type="journal article" date="2012" name="J. Bacteriol.">
        <title>Complete genome sequence of the B12-producing Shimwellia blattae strain DSM 4481, isolated from a cockroach.</title>
        <authorList>
            <person name="Brzuszkiewicz E."/>
            <person name="Waschkowitz T."/>
            <person name="Wiezer A."/>
            <person name="Daniel R."/>
        </authorList>
    </citation>
    <scope>NUCLEOTIDE SEQUENCE [LARGE SCALE GENOMIC DNA]</scope>
    <source>
        <strain evidence="2">ATCC 29907 / DSM 4481 / JCM 1650 / NBRC 105725 / CDC 9005-74</strain>
    </source>
</reference>
<dbReference type="HOGENOM" id="CLU_3103765_0_0_6"/>
<dbReference type="AlphaFoldDB" id="I2B445"/>
<keyword evidence="2" id="KW-1185">Reference proteome</keyword>
<dbReference type="KEGG" id="ebt:EBL_c01640"/>
<dbReference type="EMBL" id="CP001560">
    <property type="protein sequence ID" value="AFJ45299.1"/>
    <property type="molecule type" value="Genomic_DNA"/>
</dbReference>
<dbReference type="Proteomes" id="UP000001955">
    <property type="component" value="Chromosome"/>
</dbReference>
<gene>
    <name evidence="1" type="ordered locus">EBL_c01640</name>
</gene>
<sequence>MSAHDVVAVLTLTMRPGITPIYNAESIARCNHNGLFLAPVSFCAKLIEVYQ</sequence>
<name>I2B445_SHIBC</name>
<protein>
    <submittedName>
        <fullName evidence="1">Uncharacterized protein</fullName>
    </submittedName>
</protein>
<dbReference type="STRING" id="630626.EBL_c01640"/>